<evidence type="ECO:0000313" key="3">
    <source>
        <dbReference type="EMBL" id="CAA0113006.1"/>
    </source>
</evidence>
<dbReference type="OrthoDB" id="9799122at2"/>
<evidence type="ECO:0000313" key="4">
    <source>
        <dbReference type="Proteomes" id="UP000441399"/>
    </source>
</evidence>
<dbReference type="Gene3D" id="3.40.30.10">
    <property type="entry name" value="Glutaredoxin"/>
    <property type="match status" value="1"/>
</dbReference>
<dbReference type="EMBL" id="CACSIO010000015">
    <property type="protein sequence ID" value="CAA0113006.1"/>
    <property type="molecule type" value="Genomic_DNA"/>
</dbReference>
<organism evidence="3 4">
    <name type="scientific">BD1-7 clade bacterium</name>
    <dbReference type="NCBI Taxonomy" id="2029982"/>
    <lineage>
        <taxon>Bacteria</taxon>
        <taxon>Pseudomonadati</taxon>
        <taxon>Pseudomonadota</taxon>
        <taxon>Gammaproteobacteria</taxon>
        <taxon>Cellvibrionales</taxon>
        <taxon>Spongiibacteraceae</taxon>
        <taxon>BD1-7 clade</taxon>
    </lineage>
</organism>
<dbReference type="EMBL" id="CACSIO010000014">
    <property type="protein sequence ID" value="CAA0112783.1"/>
    <property type="molecule type" value="Genomic_DNA"/>
</dbReference>
<evidence type="ECO:0000259" key="1">
    <source>
        <dbReference type="Pfam" id="PF01323"/>
    </source>
</evidence>
<dbReference type="AlphaFoldDB" id="A0A5S9Q6V6"/>
<proteinExistence type="predicted"/>
<dbReference type="SUPFAM" id="SSF52833">
    <property type="entry name" value="Thioredoxin-like"/>
    <property type="match status" value="1"/>
</dbReference>
<dbReference type="Proteomes" id="UP000441399">
    <property type="component" value="Unassembled WGS sequence"/>
</dbReference>
<gene>
    <name evidence="2" type="ORF">OPDIPICF_04655</name>
    <name evidence="3" type="ORF">OPDIPICF_04676</name>
</gene>
<keyword evidence="4" id="KW-1185">Reference proteome</keyword>
<feature type="domain" description="DSBA-like thioredoxin" evidence="1">
    <location>
        <begin position="9"/>
        <end position="208"/>
    </location>
</feature>
<dbReference type="InterPro" id="IPR036249">
    <property type="entry name" value="Thioredoxin-like_sf"/>
</dbReference>
<sequence length="215" mass="24327">MYAQNALRIDIVSDVVCPWCVIGFYRLKQAISDLSLENVEIHWQPFELNPGMPAEGQNLREHLVEKYGSTPQDSQQVRDHLTTLGKSLGFAFNFNDDMRIYNTRNCHRLLAWAGLHGKQTALKEALFRAYFTESLGLCDEQVLLNAISQAGLDVQEGQRVLASDQYTQEVESDQMQWHKQGIHAVPAVIVDSRYLINGAQEVDVYRECLASVVEG</sequence>
<dbReference type="Pfam" id="PF01323">
    <property type="entry name" value="DSBA"/>
    <property type="match status" value="1"/>
</dbReference>
<dbReference type="CDD" id="cd03024">
    <property type="entry name" value="DsbA_FrnE"/>
    <property type="match status" value="1"/>
</dbReference>
<reference evidence="3 4" key="1">
    <citation type="submission" date="2019-11" db="EMBL/GenBank/DDBJ databases">
        <authorList>
            <person name="Holert J."/>
        </authorList>
    </citation>
    <scope>NUCLEOTIDE SEQUENCE [LARGE SCALE GENOMIC DNA]</scope>
    <source>
        <strain evidence="3">SB11_3</strain>
    </source>
</reference>
<name>A0A5S9Q6V6_9GAMM</name>
<dbReference type="GO" id="GO:0016491">
    <property type="term" value="F:oxidoreductase activity"/>
    <property type="evidence" value="ECO:0007669"/>
    <property type="project" value="InterPro"/>
</dbReference>
<protein>
    <recommendedName>
        <fullName evidence="1">DSBA-like thioredoxin domain-containing protein</fullName>
    </recommendedName>
</protein>
<accession>A0A5S9Q6V6</accession>
<dbReference type="PANTHER" id="PTHR13887:SF41">
    <property type="entry name" value="THIOREDOXIN SUPERFAMILY PROTEIN"/>
    <property type="match status" value="1"/>
</dbReference>
<evidence type="ECO:0000313" key="2">
    <source>
        <dbReference type="EMBL" id="CAA0112783.1"/>
    </source>
</evidence>
<dbReference type="InterPro" id="IPR001853">
    <property type="entry name" value="DSBA-like_thioredoxin_dom"/>
</dbReference>
<dbReference type="PANTHER" id="PTHR13887">
    <property type="entry name" value="GLUTATHIONE S-TRANSFERASE KAPPA"/>
    <property type="match status" value="1"/>
</dbReference>